<evidence type="ECO:0000256" key="4">
    <source>
        <dbReference type="PIRNR" id="PIRNR023577"/>
    </source>
</evidence>
<keyword evidence="5" id="KW-0863">Zinc-finger</keyword>
<keyword evidence="5" id="KW-0479">Metal-binding</keyword>
<dbReference type="PROSITE" id="PS50089">
    <property type="entry name" value="ZF_RING_2"/>
    <property type="match status" value="1"/>
</dbReference>
<evidence type="ECO:0000256" key="1">
    <source>
        <dbReference type="ARBA" id="ARBA00004123"/>
    </source>
</evidence>
<evidence type="ECO:0000256" key="5">
    <source>
        <dbReference type="PROSITE-ProRule" id="PRU00175"/>
    </source>
</evidence>
<evidence type="ECO:0000259" key="6">
    <source>
        <dbReference type="PROSITE" id="PS50089"/>
    </source>
</evidence>
<dbReference type="PIRSF" id="PIRSF023577">
    <property type="entry name" value="ENOS_interacting"/>
    <property type="match status" value="1"/>
</dbReference>
<reference evidence="7 8" key="1">
    <citation type="submission" date="2023-11" db="EMBL/GenBank/DDBJ databases">
        <title>Dfirmibasis_genome.</title>
        <authorList>
            <person name="Edelbroek B."/>
            <person name="Kjellin J."/>
            <person name="Jerlstrom-Hultqvist J."/>
            <person name="Soderbom F."/>
        </authorList>
    </citation>
    <scope>NUCLEOTIDE SEQUENCE [LARGE SCALE GENOMIC DNA]</scope>
    <source>
        <strain evidence="7 8">TNS-C-14</strain>
    </source>
</reference>
<keyword evidence="8" id="KW-1185">Reference proteome</keyword>
<accession>A0AAN7TU30</accession>
<keyword evidence="5" id="KW-0862">Zinc</keyword>
<dbReference type="SMART" id="SM00184">
    <property type="entry name" value="RING"/>
    <property type="match status" value="2"/>
</dbReference>
<dbReference type="Pfam" id="PF04641">
    <property type="entry name" value="Rtf2"/>
    <property type="match status" value="1"/>
</dbReference>
<dbReference type="SUPFAM" id="SSF57850">
    <property type="entry name" value="RING/U-box"/>
    <property type="match status" value="2"/>
</dbReference>
<sequence length="298" mass="33730">MPRHSKHSCSNNGKFSNYERQLLKYGTTTERLGKDSIKNFDSCTLCLNDVIIPVICNKGHIFCKECILTSLIDQKKEIKRKEKEWDQYQNKLKYEEDLKLEKQHQDSIKDFEKNVLTLEGIGNDNNNNITTTTTTTTTTGTNNNNKEKIEIVEKDIKLNSYWVITPDNKDRTIEKPRSYTVCPADGKHPLKSAQLINVHFTNVKASSDSNDSNNQYCCPICNKVLSNSTKTRLLKRCGHVFCSCLDKQKDSSSSSSSCYICDKPYTEDEIIQIHSGGTGFSGSGSNLEAKKYTHTAII</sequence>
<dbReference type="GO" id="GO:0061630">
    <property type="term" value="F:ubiquitin protein ligase activity"/>
    <property type="evidence" value="ECO:0007669"/>
    <property type="project" value="InterPro"/>
</dbReference>
<dbReference type="Proteomes" id="UP001344447">
    <property type="component" value="Unassembled WGS sequence"/>
</dbReference>
<dbReference type="InterPro" id="IPR016818">
    <property type="entry name" value="NOSIP"/>
</dbReference>
<dbReference type="Pfam" id="PF15906">
    <property type="entry name" value="zf-NOSIP"/>
    <property type="match status" value="1"/>
</dbReference>
<feature type="domain" description="RING-type" evidence="6">
    <location>
        <begin position="218"/>
        <end position="262"/>
    </location>
</feature>
<keyword evidence="3 4" id="KW-0539">Nucleus</keyword>
<comment type="subcellular location">
    <subcellularLocation>
        <location evidence="1 4">Nucleus</location>
    </subcellularLocation>
</comment>
<comment type="similarity">
    <text evidence="2 4">Belongs to the NOSIP family.</text>
</comment>
<evidence type="ECO:0000313" key="7">
    <source>
        <dbReference type="EMBL" id="KAK5575981.1"/>
    </source>
</evidence>
<evidence type="ECO:0000256" key="2">
    <source>
        <dbReference type="ARBA" id="ARBA00008126"/>
    </source>
</evidence>
<dbReference type="EMBL" id="JAVFKY010000005">
    <property type="protein sequence ID" value="KAK5575981.1"/>
    <property type="molecule type" value="Genomic_DNA"/>
</dbReference>
<dbReference type="GO" id="GO:0005634">
    <property type="term" value="C:nucleus"/>
    <property type="evidence" value="ECO:0007669"/>
    <property type="project" value="UniProtKB-SubCell"/>
</dbReference>
<protein>
    <recommendedName>
        <fullName evidence="4">Nitric oxide synthase-interacting protein homolog</fullName>
    </recommendedName>
</protein>
<gene>
    <name evidence="7" type="ORF">RB653_007117</name>
</gene>
<dbReference type="GO" id="GO:0008270">
    <property type="term" value="F:zinc ion binding"/>
    <property type="evidence" value="ECO:0007669"/>
    <property type="project" value="UniProtKB-KW"/>
</dbReference>
<dbReference type="InterPro" id="IPR031790">
    <property type="entry name" value="Znf-NOSIP"/>
</dbReference>
<dbReference type="AlphaFoldDB" id="A0AAN7TU30"/>
<evidence type="ECO:0000256" key="3">
    <source>
        <dbReference type="ARBA" id="ARBA00023242"/>
    </source>
</evidence>
<evidence type="ECO:0000313" key="8">
    <source>
        <dbReference type="Proteomes" id="UP001344447"/>
    </source>
</evidence>
<comment type="function">
    <text evidence="4">Regulates nitric oxide production.</text>
</comment>
<dbReference type="InterPro" id="IPR001841">
    <property type="entry name" value="Znf_RING"/>
</dbReference>
<dbReference type="InterPro" id="IPR013083">
    <property type="entry name" value="Znf_RING/FYVE/PHD"/>
</dbReference>
<dbReference type="PANTHER" id="PTHR13063">
    <property type="entry name" value="ENOS INTERACTING PROTEIN"/>
    <property type="match status" value="1"/>
</dbReference>
<dbReference type="Gene3D" id="3.30.40.10">
    <property type="entry name" value="Zinc/RING finger domain, C3HC4 (zinc finger)"/>
    <property type="match status" value="2"/>
</dbReference>
<dbReference type="PANTHER" id="PTHR13063:SF10">
    <property type="entry name" value="NITRIC OXIDE SYNTHASE-INTERACTING PROTEIN"/>
    <property type="match status" value="1"/>
</dbReference>
<organism evidence="7 8">
    <name type="scientific">Dictyostelium firmibasis</name>
    <dbReference type="NCBI Taxonomy" id="79012"/>
    <lineage>
        <taxon>Eukaryota</taxon>
        <taxon>Amoebozoa</taxon>
        <taxon>Evosea</taxon>
        <taxon>Eumycetozoa</taxon>
        <taxon>Dictyostelia</taxon>
        <taxon>Dictyosteliales</taxon>
        <taxon>Dictyosteliaceae</taxon>
        <taxon>Dictyostelium</taxon>
    </lineage>
</organism>
<comment type="caution">
    <text evidence="7">The sequence shown here is derived from an EMBL/GenBank/DDBJ whole genome shotgun (WGS) entry which is preliminary data.</text>
</comment>
<name>A0AAN7TU30_9MYCE</name>
<proteinExistence type="inferred from homology"/>